<dbReference type="AlphaFoldDB" id="A0A6H9YMG6"/>
<comment type="caution">
    <text evidence="3">The sequence shown here is derived from an EMBL/GenBank/DDBJ whole genome shotgun (WGS) entry which is preliminary data.</text>
</comment>
<dbReference type="PANTHER" id="PTHR43767">
    <property type="entry name" value="LONG-CHAIN-FATTY-ACID--COA LIGASE"/>
    <property type="match status" value="1"/>
</dbReference>
<keyword evidence="4" id="KW-1185">Reference proteome</keyword>
<accession>A0A6H9YMG6</accession>
<feature type="domain" description="AMP-binding enzyme C-terminal" evidence="2">
    <location>
        <begin position="452"/>
        <end position="527"/>
    </location>
</feature>
<dbReference type="InterPro" id="IPR045851">
    <property type="entry name" value="AMP-bd_C_sf"/>
</dbReference>
<dbReference type="InterPro" id="IPR025110">
    <property type="entry name" value="AMP-bd_C"/>
</dbReference>
<dbReference type="Pfam" id="PF13193">
    <property type="entry name" value="AMP-binding_C"/>
    <property type="match status" value="1"/>
</dbReference>
<feature type="domain" description="AMP-dependent synthetase/ligase" evidence="1">
    <location>
        <begin position="20"/>
        <end position="401"/>
    </location>
</feature>
<dbReference type="PANTHER" id="PTHR43767:SF1">
    <property type="entry name" value="NONRIBOSOMAL PEPTIDE SYNTHASE PES1 (EUROFUNG)-RELATED"/>
    <property type="match status" value="1"/>
</dbReference>
<protein>
    <submittedName>
        <fullName evidence="3">AMP-binding protein</fullName>
    </submittedName>
</protein>
<dbReference type="Proteomes" id="UP000468735">
    <property type="component" value="Unassembled WGS sequence"/>
</dbReference>
<dbReference type="EMBL" id="WBMT01000025">
    <property type="protein sequence ID" value="KAB2341572.1"/>
    <property type="molecule type" value="Genomic_DNA"/>
</dbReference>
<dbReference type="PROSITE" id="PS00455">
    <property type="entry name" value="AMP_BINDING"/>
    <property type="match status" value="1"/>
</dbReference>
<name>A0A6H9YMG6_9ACTN</name>
<dbReference type="Gene3D" id="3.30.300.30">
    <property type="match status" value="1"/>
</dbReference>
<dbReference type="InterPro" id="IPR050237">
    <property type="entry name" value="ATP-dep_AMP-bd_enzyme"/>
</dbReference>
<reference evidence="3 4" key="1">
    <citation type="submission" date="2019-09" db="EMBL/GenBank/DDBJ databases">
        <title>Actinomadura physcomitrii sp. nov., a novel actinomycete isolated from moss [Physcomitrium sphaericum (Ludw) Fuernr].</title>
        <authorList>
            <person name="Zhuang X."/>
            <person name="Liu C."/>
        </authorList>
    </citation>
    <scope>NUCLEOTIDE SEQUENCE [LARGE SCALE GENOMIC DNA]</scope>
    <source>
        <strain evidence="3 4">HMC1</strain>
    </source>
</reference>
<evidence type="ECO:0000313" key="4">
    <source>
        <dbReference type="Proteomes" id="UP000468735"/>
    </source>
</evidence>
<dbReference type="SUPFAM" id="SSF56801">
    <property type="entry name" value="Acetyl-CoA synthetase-like"/>
    <property type="match status" value="1"/>
</dbReference>
<evidence type="ECO:0000259" key="2">
    <source>
        <dbReference type="Pfam" id="PF13193"/>
    </source>
</evidence>
<dbReference type="OrthoDB" id="4363623at2"/>
<dbReference type="GO" id="GO:0016878">
    <property type="term" value="F:acid-thiol ligase activity"/>
    <property type="evidence" value="ECO:0007669"/>
    <property type="project" value="UniProtKB-ARBA"/>
</dbReference>
<dbReference type="Pfam" id="PF00501">
    <property type="entry name" value="AMP-binding"/>
    <property type="match status" value="1"/>
</dbReference>
<dbReference type="InterPro" id="IPR000873">
    <property type="entry name" value="AMP-dep_synth/lig_dom"/>
</dbReference>
<dbReference type="InterPro" id="IPR020845">
    <property type="entry name" value="AMP-binding_CS"/>
</dbReference>
<evidence type="ECO:0000259" key="1">
    <source>
        <dbReference type="Pfam" id="PF00501"/>
    </source>
</evidence>
<dbReference type="RefSeq" id="WP_151568337.1">
    <property type="nucleotide sequence ID" value="NZ_WBMT01000025.1"/>
</dbReference>
<dbReference type="InterPro" id="IPR042099">
    <property type="entry name" value="ANL_N_sf"/>
</dbReference>
<sequence>MSTFERATTVPGLLRGADLRFGAHRAVVDGETELSYRELAALAEQAARAFRACGTRPGDRVALWMPNRAEYIVAALGALSAGAALVPLNTRYRGQEAAAILARSRATTLVTSNGFLGTDYLGLLRAAAAPGAAGSGPLPGLPFLRTLVDVPGSGEPHSPGTLSWSRFLERSGEVPAEEARAVAAAVQEDDLCDVLFTSGTTGRPKGVMSAHRQTVDVARIWATGARLTSRDRYAIVNPFFHGFGYKAGIIAALGAGATVYPVATLDAEALLALVERERISVMPGAPALFLTLLEHPRRTAYDLSSLRFATAGAATVPESLFSRMRDELGFTEVAQAYGLTECIMVSRSRIGEDPHHIAETTGPPVPGIELRLVDTTSGAEAPVGADGEILVRGRNVMLGYFEDETATREAIDANGWLHTGDIGRLDDHGCLKITDRLKDMFTVGGFNVYPAEVENVLAAHPDVSEAAVVARPDPRLGSAAHAFVVPVPGASPDPAELIAHCRARLANFKVPHELTLVVSLPRNASGKIVKRELSAAEPAPGPPKID</sequence>
<organism evidence="3 4">
    <name type="scientific">Actinomadura rudentiformis</name>
    <dbReference type="NCBI Taxonomy" id="359158"/>
    <lineage>
        <taxon>Bacteria</taxon>
        <taxon>Bacillati</taxon>
        <taxon>Actinomycetota</taxon>
        <taxon>Actinomycetes</taxon>
        <taxon>Streptosporangiales</taxon>
        <taxon>Thermomonosporaceae</taxon>
        <taxon>Actinomadura</taxon>
    </lineage>
</organism>
<dbReference type="Gene3D" id="3.40.50.12780">
    <property type="entry name" value="N-terminal domain of ligase-like"/>
    <property type="match status" value="1"/>
</dbReference>
<evidence type="ECO:0000313" key="3">
    <source>
        <dbReference type="EMBL" id="KAB2341572.1"/>
    </source>
</evidence>
<gene>
    <name evidence="3" type="ORF">F8566_41275</name>
</gene>
<proteinExistence type="predicted"/>